<evidence type="ECO:0000313" key="13">
    <source>
        <dbReference type="EMBL" id="GAA4315529.1"/>
    </source>
</evidence>
<evidence type="ECO:0000256" key="11">
    <source>
        <dbReference type="SAM" id="Phobius"/>
    </source>
</evidence>
<gene>
    <name evidence="13" type="ORF">GCM10023183_36200</name>
</gene>
<dbReference type="Pfam" id="PF03544">
    <property type="entry name" value="TonB_C"/>
    <property type="match status" value="1"/>
</dbReference>
<dbReference type="SUPFAM" id="SSF74653">
    <property type="entry name" value="TolA/TonB C-terminal domain"/>
    <property type="match status" value="1"/>
</dbReference>
<evidence type="ECO:0000256" key="7">
    <source>
        <dbReference type="ARBA" id="ARBA00022927"/>
    </source>
</evidence>
<dbReference type="InterPro" id="IPR051045">
    <property type="entry name" value="TonB-dependent_transducer"/>
</dbReference>
<organism evidence="13 14">
    <name type="scientific">Nibribacter koreensis</name>
    <dbReference type="NCBI Taxonomy" id="1084519"/>
    <lineage>
        <taxon>Bacteria</taxon>
        <taxon>Pseudomonadati</taxon>
        <taxon>Bacteroidota</taxon>
        <taxon>Cytophagia</taxon>
        <taxon>Cytophagales</taxon>
        <taxon>Hymenobacteraceae</taxon>
        <taxon>Nibribacter</taxon>
    </lineage>
</organism>
<dbReference type="PANTHER" id="PTHR33446">
    <property type="entry name" value="PROTEIN TONB-RELATED"/>
    <property type="match status" value="1"/>
</dbReference>
<protein>
    <submittedName>
        <fullName evidence="13">Energy transducer TonB</fullName>
    </submittedName>
</protein>
<feature type="transmembrane region" description="Helical" evidence="11">
    <location>
        <begin position="52"/>
        <end position="70"/>
    </location>
</feature>
<reference evidence="14" key="1">
    <citation type="journal article" date="2019" name="Int. J. Syst. Evol. Microbiol.">
        <title>The Global Catalogue of Microorganisms (GCM) 10K type strain sequencing project: providing services to taxonomists for standard genome sequencing and annotation.</title>
        <authorList>
            <consortium name="The Broad Institute Genomics Platform"/>
            <consortium name="The Broad Institute Genome Sequencing Center for Infectious Disease"/>
            <person name="Wu L."/>
            <person name="Ma J."/>
        </authorList>
    </citation>
    <scope>NUCLEOTIDE SEQUENCE [LARGE SCALE GENOMIC DNA]</scope>
    <source>
        <strain evidence="14">JCM 17917</strain>
    </source>
</reference>
<feature type="region of interest" description="Disordered" evidence="10">
    <location>
        <begin position="1"/>
        <end position="21"/>
    </location>
</feature>
<dbReference type="NCBIfam" id="TIGR01352">
    <property type="entry name" value="tonB_Cterm"/>
    <property type="match status" value="1"/>
</dbReference>
<evidence type="ECO:0000313" key="14">
    <source>
        <dbReference type="Proteomes" id="UP001501844"/>
    </source>
</evidence>
<dbReference type="InterPro" id="IPR037682">
    <property type="entry name" value="TonB_C"/>
</dbReference>
<keyword evidence="3" id="KW-0813">Transport</keyword>
<keyword evidence="6 11" id="KW-0812">Transmembrane</keyword>
<dbReference type="Proteomes" id="UP001501844">
    <property type="component" value="Unassembled WGS sequence"/>
</dbReference>
<keyword evidence="7" id="KW-0653">Protein transport</keyword>
<comment type="caution">
    <text evidence="13">The sequence shown here is derived from an EMBL/GenBank/DDBJ whole genome shotgun (WGS) entry which is preliminary data.</text>
</comment>
<keyword evidence="8 11" id="KW-1133">Transmembrane helix</keyword>
<dbReference type="PROSITE" id="PS52015">
    <property type="entry name" value="TONB_CTD"/>
    <property type="match status" value="1"/>
</dbReference>
<evidence type="ECO:0000256" key="2">
    <source>
        <dbReference type="ARBA" id="ARBA00006555"/>
    </source>
</evidence>
<dbReference type="PRINTS" id="PR01374">
    <property type="entry name" value="TONBPROTEIN"/>
</dbReference>
<keyword evidence="9 11" id="KW-0472">Membrane</keyword>
<keyword evidence="4" id="KW-1003">Cell membrane</keyword>
<sequence>MGASTRYTKHPKAMETNHNQPESLNDMVFEGRNKAYGAYQLRKSYNKHLTQASFYSLGLFVFLFTFPALVSKVTGGPEGGVTIQHPPKDSVIMVDVILPDMEEVKQPEEPATPQVAGRTVRDVAYRVVEATQKPMDEIPTQDQLKGAVAGLVTTDGLGEPVDNALPSDGGTVGGTGTAPAATGATAPNYFISVERMPEFEGGMDALMKFVGKNLRYPPAAQKSGVEGTVVLTFVVSPSGEIGNIEVLKGLGYGTEEEVVRVIKKMPRWKPGIQNGNAVPVKFTLPIRLQIN</sequence>
<comment type="similarity">
    <text evidence="2">Belongs to the TonB family.</text>
</comment>
<keyword evidence="5" id="KW-0997">Cell inner membrane</keyword>
<dbReference type="InterPro" id="IPR003538">
    <property type="entry name" value="TonB"/>
</dbReference>
<evidence type="ECO:0000256" key="6">
    <source>
        <dbReference type="ARBA" id="ARBA00022692"/>
    </source>
</evidence>
<evidence type="ECO:0000256" key="3">
    <source>
        <dbReference type="ARBA" id="ARBA00022448"/>
    </source>
</evidence>
<comment type="subcellular location">
    <subcellularLocation>
        <location evidence="1">Cell inner membrane</location>
        <topology evidence="1">Single-pass membrane protein</topology>
        <orientation evidence="1">Periplasmic side</orientation>
    </subcellularLocation>
</comment>
<evidence type="ECO:0000256" key="5">
    <source>
        <dbReference type="ARBA" id="ARBA00022519"/>
    </source>
</evidence>
<dbReference type="Gene3D" id="3.30.1150.10">
    <property type="match status" value="1"/>
</dbReference>
<accession>A0ABP8G1N4</accession>
<evidence type="ECO:0000256" key="1">
    <source>
        <dbReference type="ARBA" id="ARBA00004383"/>
    </source>
</evidence>
<dbReference type="PANTHER" id="PTHR33446:SF2">
    <property type="entry name" value="PROTEIN TONB"/>
    <property type="match status" value="1"/>
</dbReference>
<evidence type="ECO:0000256" key="10">
    <source>
        <dbReference type="SAM" id="MobiDB-lite"/>
    </source>
</evidence>
<evidence type="ECO:0000256" key="9">
    <source>
        <dbReference type="ARBA" id="ARBA00023136"/>
    </source>
</evidence>
<proteinExistence type="inferred from homology"/>
<evidence type="ECO:0000256" key="8">
    <source>
        <dbReference type="ARBA" id="ARBA00022989"/>
    </source>
</evidence>
<evidence type="ECO:0000256" key="4">
    <source>
        <dbReference type="ARBA" id="ARBA00022475"/>
    </source>
</evidence>
<dbReference type="EMBL" id="BAABGX010000003">
    <property type="protein sequence ID" value="GAA4315529.1"/>
    <property type="molecule type" value="Genomic_DNA"/>
</dbReference>
<evidence type="ECO:0000259" key="12">
    <source>
        <dbReference type="PROSITE" id="PS52015"/>
    </source>
</evidence>
<keyword evidence="14" id="KW-1185">Reference proteome</keyword>
<feature type="domain" description="TonB C-terminal" evidence="12">
    <location>
        <begin position="201"/>
        <end position="291"/>
    </location>
</feature>
<name>A0ABP8G1N4_9BACT</name>
<dbReference type="InterPro" id="IPR006260">
    <property type="entry name" value="TonB/TolA_C"/>
</dbReference>